<name>A0A1G2S7M9_9BACT</name>
<evidence type="ECO:0000256" key="1">
    <source>
        <dbReference type="SAM" id="Phobius"/>
    </source>
</evidence>
<proteinExistence type="predicted"/>
<feature type="transmembrane region" description="Helical" evidence="1">
    <location>
        <begin position="25"/>
        <end position="47"/>
    </location>
</feature>
<evidence type="ECO:0000313" key="3">
    <source>
        <dbReference type="EMBL" id="OHA81056.1"/>
    </source>
</evidence>
<gene>
    <name evidence="3" type="ORF">A3D51_01750</name>
</gene>
<feature type="domain" description="PAS" evidence="2">
    <location>
        <begin position="229"/>
        <end position="296"/>
    </location>
</feature>
<dbReference type="InterPro" id="IPR035965">
    <property type="entry name" value="PAS-like_dom_sf"/>
</dbReference>
<dbReference type="NCBIfam" id="TIGR00229">
    <property type="entry name" value="sensory_box"/>
    <property type="match status" value="1"/>
</dbReference>
<dbReference type="InterPro" id="IPR000014">
    <property type="entry name" value="PAS"/>
</dbReference>
<keyword evidence="1" id="KW-0812">Transmembrane</keyword>
<dbReference type="EMBL" id="MHUT01000011">
    <property type="protein sequence ID" value="OHA81056.1"/>
    <property type="molecule type" value="Genomic_DNA"/>
</dbReference>
<protein>
    <recommendedName>
        <fullName evidence="2">PAS domain-containing protein</fullName>
    </recommendedName>
</protein>
<keyword evidence="1" id="KW-0472">Membrane</keyword>
<organism evidence="3 4">
    <name type="scientific">Candidatus Yonathbacteria bacterium RIFCSPHIGHO2_02_FULL_44_14</name>
    <dbReference type="NCBI Taxonomy" id="1802724"/>
    <lineage>
        <taxon>Bacteria</taxon>
        <taxon>Candidatus Yonathiibacteriota</taxon>
    </lineage>
</organism>
<evidence type="ECO:0000259" key="2">
    <source>
        <dbReference type="SMART" id="SM00091"/>
    </source>
</evidence>
<sequence length="413" mass="46879">MAETTNNANNEFSHPNGKHRARNTLIIVGVILVAFGIGGSLIASQGIKKFFWEARTKSEIKTVIELYRDLNETDIVHWQERDAQSRIETFGLKIKQYLPSVAALKIFTPDGTIAWTDLRNIEPGYHEPGIEAEINEVAAAEQMIKGASEATKRELDKADLLEVWTVIKNAQGEPIGFIELYFDSTDITTFIKKIQYYIWGTITFVLVIIIVLLRLTFRKQDDLIVHQAHELSNVIEKTPIGIYIINQKGTITTINKKMLELLDEKDARKIIGQDIFTLSSVQKLNIEGLIHEALLGTPFKKETTCTTDNGNKLCQYYQATPLFDSEEKSVEQVLLTVEDITNQKKLEIDLVSEAKGLESLVTERTKNLEEKIAELEQFQRVTVDREIRMAELKQQIEKMRIKLEKLGATAETA</sequence>
<dbReference type="AlphaFoldDB" id="A0A1G2S7M9"/>
<dbReference type="Proteomes" id="UP000179118">
    <property type="component" value="Unassembled WGS sequence"/>
</dbReference>
<keyword evidence="1" id="KW-1133">Transmembrane helix</keyword>
<feature type="transmembrane region" description="Helical" evidence="1">
    <location>
        <begin position="196"/>
        <end position="217"/>
    </location>
</feature>
<dbReference type="SMART" id="SM00091">
    <property type="entry name" value="PAS"/>
    <property type="match status" value="1"/>
</dbReference>
<accession>A0A1G2S7M9</accession>
<comment type="caution">
    <text evidence="3">The sequence shown here is derived from an EMBL/GenBank/DDBJ whole genome shotgun (WGS) entry which is preliminary data.</text>
</comment>
<evidence type="ECO:0000313" key="4">
    <source>
        <dbReference type="Proteomes" id="UP000179118"/>
    </source>
</evidence>
<dbReference type="SUPFAM" id="SSF55785">
    <property type="entry name" value="PYP-like sensor domain (PAS domain)"/>
    <property type="match status" value="1"/>
</dbReference>
<reference evidence="3 4" key="1">
    <citation type="journal article" date="2016" name="Nat. Commun.">
        <title>Thousands of microbial genomes shed light on interconnected biogeochemical processes in an aquifer system.</title>
        <authorList>
            <person name="Anantharaman K."/>
            <person name="Brown C.T."/>
            <person name="Hug L.A."/>
            <person name="Sharon I."/>
            <person name="Castelle C.J."/>
            <person name="Probst A.J."/>
            <person name="Thomas B.C."/>
            <person name="Singh A."/>
            <person name="Wilkins M.J."/>
            <person name="Karaoz U."/>
            <person name="Brodie E.L."/>
            <person name="Williams K.H."/>
            <person name="Hubbard S.S."/>
            <person name="Banfield J.F."/>
        </authorList>
    </citation>
    <scope>NUCLEOTIDE SEQUENCE [LARGE SCALE GENOMIC DNA]</scope>
</reference>
<dbReference type="Gene3D" id="3.30.450.20">
    <property type="entry name" value="PAS domain"/>
    <property type="match status" value="1"/>
</dbReference>
<dbReference type="Pfam" id="PF13426">
    <property type="entry name" value="PAS_9"/>
    <property type="match status" value="1"/>
</dbReference>